<dbReference type="Proteomes" id="UP000001693">
    <property type="component" value="Chromosome"/>
</dbReference>
<evidence type="ECO:0000256" key="3">
    <source>
        <dbReference type="ARBA" id="ARBA00022741"/>
    </source>
</evidence>
<dbReference type="InterPro" id="IPR017871">
    <property type="entry name" value="ABC_transporter-like_CS"/>
</dbReference>
<dbReference type="KEGG" id="lch:Lcho_1480"/>
<dbReference type="CDD" id="cd03230">
    <property type="entry name" value="ABC_DR_subfamily_A"/>
    <property type="match status" value="1"/>
</dbReference>
<dbReference type="InterPro" id="IPR003439">
    <property type="entry name" value="ABC_transporter-like_ATP-bd"/>
</dbReference>
<evidence type="ECO:0000259" key="6">
    <source>
        <dbReference type="PROSITE" id="PS50893"/>
    </source>
</evidence>
<dbReference type="GO" id="GO:0005524">
    <property type="term" value="F:ATP binding"/>
    <property type="evidence" value="ECO:0007669"/>
    <property type="project" value="UniProtKB-KW"/>
</dbReference>
<evidence type="ECO:0000256" key="4">
    <source>
        <dbReference type="ARBA" id="ARBA00022840"/>
    </source>
</evidence>
<keyword evidence="8" id="KW-1185">Reference proteome</keyword>
<proteinExistence type="predicted"/>
<evidence type="ECO:0000313" key="7">
    <source>
        <dbReference type="EMBL" id="ACB33748.1"/>
    </source>
</evidence>
<evidence type="ECO:0000256" key="5">
    <source>
        <dbReference type="SAM" id="MobiDB-lite"/>
    </source>
</evidence>
<organism evidence="7 8">
    <name type="scientific">Leptothrix cholodnii (strain ATCC 51168 / LMG 8142 / SP-6)</name>
    <name type="common">Leptothrix discophora (strain SP-6)</name>
    <dbReference type="NCBI Taxonomy" id="395495"/>
    <lineage>
        <taxon>Bacteria</taxon>
        <taxon>Pseudomonadati</taxon>
        <taxon>Pseudomonadota</taxon>
        <taxon>Betaproteobacteria</taxon>
        <taxon>Burkholderiales</taxon>
        <taxon>Sphaerotilaceae</taxon>
        <taxon>Leptothrix</taxon>
    </lineage>
</organism>
<dbReference type="eggNOG" id="COG1131">
    <property type="taxonomic scope" value="Bacteria"/>
</dbReference>
<sequence length="338" mass="36552">MRAEWNLAPAAQPESNPSMPNESAIDHRASAITLRGVSKHYGALRAVDGVDLDVRRGEVFGLIGHNGAGKSTLFKMMLGLVLPSAGQIEVAGSPVSGKGFRAVRRQMGYLPENVVLWDNLDGLETMHFFARLKGAPLADCPALLDRVGLTHAGKRPVREYSKGMRQRLGFAQALLGSPQVLFLDEPTTGLDPHAIRQFYDTLAELRQQGVTMVISSHILAELQARVDRLAVLASGRVQALGSVQQLREQHDLPLAVTLRLAPADVAAAEQALARLPALLVGERGLAIEHVADGLQLSCPRLAKMALLQVLAPLGARLIDVQITEPSLEDLFFSTEEQR</sequence>
<keyword evidence="2" id="KW-0472">Membrane</keyword>
<dbReference type="InterPro" id="IPR003593">
    <property type="entry name" value="AAA+_ATPase"/>
</dbReference>
<reference evidence="7 8" key="1">
    <citation type="submission" date="2008-03" db="EMBL/GenBank/DDBJ databases">
        <title>Complete sequence of Leptothrix cholodnii SP-6.</title>
        <authorList>
            <consortium name="US DOE Joint Genome Institute"/>
            <person name="Copeland A."/>
            <person name="Lucas S."/>
            <person name="Lapidus A."/>
            <person name="Glavina del Rio T."/>
            <person name="Dalin E."/>
            <person name="Tice H."/>
            <person name="Bruce D."/>
            <person name="Goodwin L."/>
            <person name="Pitluck S."/>
            <person name="Chertkov O."/>
            <person name="Brettin T."/>
            <person name="Detter J.C."/>
            <person name="Han C."/>
            <person name="Kuske C.R."/>
            <person name="Schmutz J."/>
            <person name="Larimer F."/>
            <person name="Land M."/>
            <person name="Hauser L."/>
            <person name="Kyrpides N."/>
            <person name="Lykidis A."/>
            <person name="Emerson D."/>
            <person name="Richardson P."/>
        </authorList>
    </citation>
    <scope>NUCLEOTIDE SEQUENCE [LARGE SCALE GENOMIC DNA]</scope>
    <source>
        <strain evidence="8">ATCC 51168 / LMG 8142 / SP-6</strain>
    </source>
</reference>
<dbReference type="PROSITE" id="PS00211">
    <property type="entry name" value="ABC_TRANSPORTER_1"/>
    <property type="match status" value="1"/>
</dbReference>
<dbReference type="InterPro" id="IPR027417">
    <property type="entry name" value="P-loop_NTPase"/>
</dbReference>
<protein>
    <submittedName>
        <fullName evidence="7">ABC transporter-related protein</fullName>
    </submittedName>
</protein>
<accession>B1Y806</accession>
<gene>
    <name evidence="7" type="ordered locus">Lcho_1480</name>
</gene>
<dbReference type="AlphaFoldDB" id="B1Y806"/>
<dbReference type="PROSITE" id="PS50893">
    <property type="entry name" value="ABC_TRANSPORTER_2"/>
    <property type="match status" value="1"/>
</dbReference>
<dbReference type="Gene3D" id="3.40.50.300">
    <property type="entry name" value="P-loop containing nucleotide triphosphate hydrolases"/>
    <property type="match status" value="1"/>
</dbReference>
<dbReference type="GO" id="GO:0016887">
    <property type="term" value="F:ATP hydrolysis activity"/>
    <property type="evidence" value="ECO:0007669"/>
    <property type="project" value="InterPro"/>
</dbReference>
<feature type="domain" description="ABC transporter" evidence="6">
    <location>
        <begin position="32"/>
        <end position="259"/>
    </location>
</feature>
<dbReference type="PANTHER" id="PTHR42939:SF1">
    <property type="entry name" value="ABC TRANSPORTER ATP-BINDING PROTEIN ALBC-RELATED"/>
    <property type="match status" value="1"/>
</dbReference>
<feature type="region of interest" description="Disordered" evidence="5">
    <location>
        <begin position="1"/>
        <end position="23"/>
    </location>
</feature>
<dbReference type="HOGENOM" id="CLU_000604_1_2_4"/>
<keyword evidence="1" id="KW-0813">Transport</keyword>
<name>B1Y806_LEPCP</name>
<keyword evidence="2" id="KW-1003">Cell membrane</keyword>
<dbReference type="Pfam" id="PF00005">
    <property type="entry name" value="ABC_tran"/>
    <property type="match status" value="1"/>
</dbReference>
<dbReference type="STRING" id="395495.Lcho_1480"/>
<evidence type="ECO:0000256" key="2">
    <source>
        <dbReference type="ARBA" id="ARBA00022475"/>
    </source>
</evidence>
<dbReference type="SUPFAM" id="SSF52540">
    <property type="entry name" value="P-loop containing nucleoside triphosphate hydrolases"/>
    <property type="match status" value="1"/>
</dbReference>
<dbReference type="InterPro" id="IPR051782">
    <property type="entry name" value="ABC_Transporter_VariousFunc"/>
</dbReference>
<evidence type="ECO:0000256" key="1">
    <source>
        <dbReference type="ARBA" id="ARBA00022448"/>
    </source>
</evidence>
<dbReference type="SMART" id="SM00382">
    <property type="entry name" value="AAA"/>
    <property type="match status" value="1"/>
</dbReference>
<dbReference type="EMBL" id="CP001013">
    <property type="protein sequence ID" value="ACB33748.1"/>
    <property type="molecule type" value="Genomic_DNA"/>
</dbReference>
<keyword evidence="4" id="KW-0067">ATP-binding</keyword>
<dbReference type="PANTHER" id="PTHR42939">
    <property type="entry name" value="ABC TRANSPORTER ATP-BINDING PROTEIN ALBC-RELATED"/>
    <property type="match status" value="1"/>
</dbReference>
<evidence type="ECO:0000313" key="8">
    <source>
        <dbReference type="Proteomes" id="UP000001693"/>
    </source>
</evidence>
<keyword evidence="3" id="KW-0547">Nucleotide-binding</keyword>